<dbReference type="PANTHER" id="PTHR33627:SF1">
    <property type="entry name" value="TRANSPOSASE"/>
    <property type="match status" value="1"/>
</dbReference>
<organism evidence="3 4">
    <name type="scientific">Nitrospirillum viridazoti CBAmc</name>
    <dbReference type="NCBI Taxonomy" id="1441467"/>
    <lineage>
        <taxon>Bacteria</taxon>
        <taxon>Pseudomonadati</taxon>
        <taxon>Pseudomonadota</taxon>
        <taxon>Alphaproteobacteria</taxon>
        <taxon>Rhodospirillales</taxon>
        <taxon>Azospirillaceae</taxon>
        <taxon>Nitrospirillum</taxon>
        <taxon>Nitrospirillum viridazoti</taxon>
    </lineage>
</organism>
<accession>A0A248K0U1</accession>
<dbReference type="InterPro" id="IPR012337">
    <property type="entry name" value="RNaseH-like_sf"/>
</dbReference>
<dbReference type="Proteomes" id="UP000197153">
    <property type="component" value="Chromosome 3"/>
</dbReference>
<evidence type="ECO:0000313" key="4">
    <source>
        <dbReference type="Proteomes" id="UP000197153"/>
    </source>
</evidence>
<gene>
    <name evidence="3" type="ORF">Y958_26025</name>
</gene>
<dbReference type="InterPro" id="IPR039365">
    <property type="entry name" value="IS701-like"/>
</dbReference>
<evidence type="ECO:0000256" key="1">
    <source>
        <dbReference type="SAM" id="MobiDB-lite"/>
    </source>
</evidence>
<dbReference type="PANTHER" id="PTHR33627">
    <property type="entry name" value="TRANSPOSASE"/>
    <property type="match status" value="1"/>
</dbReference>
<reference evidence="3 4" key="1">
    <citation type="submission" date="2017-06" db="EMBL/GenBank/DDBJ databases">
        <title>Complete genome sequence of Nitrospirillum amazonense strain CBAmC, an endophytic nitrogen-fixing and plant growth-promoting bacterium, isolated from sugarcane.</title>
        <authorList>
            <person name="Schwab S."/>
            <person name="dos Santos Teixeira K.R."/>
            <person name="Simoes Araujo J.L."/>
            <person name="Soares Vidal M."/>
            <person name="Borges de Freitas H.R."/>
            <person name="Rivello Crivelaro A.L."/>
            <person name="Bueno de Camargo Nunes A."/>
            <person name="dos Santos C.M."/>
            <person name="Palmeira da Silva Rosa D."/>
            <person name="da Silva Padilha D."/>
            <person name="da Silva E."/>
            <person name="Araujo Terra L."/>
            <person name="Soares Mendes V."/>
            <person name="Farinelli L."/>
            <person name="Magalhaes Cruz L."/>
            <person name="Baldani J.I."/>
        </authorList>
    </citation>
    <scope>NUCLEOTIDE SEQUENCE [LARGE SCALE GENOMIC DNA]</scope>
    <source>
        <strain evidence="3 4">CBAmC</strain>
    </source>
</reference>
<name>A0A248K0U1_9PROT</name>
<dbReference type="EMBL" id="CP022112">
    <property type="protein sequence ID" value="ASG24351.1"/>
    <property type="molecule type" value="Genomic_DNA"/>
</dbReference>
<evidence type="ECO:0000259" key="2">
    <source>
        <dbReference type="Pfam" id="PF13546"/>
    </source>
</evidence>
<dbReference type="AlphaFoldDB" id="A0A248K0U1"/>
<dbReference type="NCBIfam" id="NF033540">
    <property type="entry name" value="transpos_IS701"/>
    <property type="match status" value="1"/>
</dbReference>
<dbReference type="RefSeq" id="WP_088874781.1">
    <property type="nucleotide sequence ID" value="NZ_CP022112.1"/>
</dbReference>
<feature type="region of interest" description="Disordered" evidence="1">
    <location>
        <begin position="410"/>
        <end position="435"/>
    </location>
</feature>
<evidence type="ECO:0000313" key="3">
    <source>
        <dbReference type="EMBL" id="ASG24351.1"/>
    </source>
</evidence>
<keyword evidence="4" id="KW-1185">Reference proteome</keyword>
<dbReference type="Pfam" id="PF13546">
    <property type="entry name" value="DDE_5"/>
    <property type="match status" value="1"/>
</dbReference>
<dbReference type="SUPFAM" id="SSF53098">
    <property type="entry name" value="Ribonuclease H-like"/>
    <property type="match status" value="1"/>
</dbReference>
<dbReference type="InterPro" id="IPR038721">
    <property type="entry name" value="IS701-like_DDE_dom"/>
</dbReference>
<proteinExistence type="predicted"/>
<feature type="domain" description="Transposase IS701-like DDE" evidence="2">
    <location>
        <begin position="21"/>
        <end position="294"/>
    </location>
</feature>
<sequence length="435" mass="47208">MDFSAGEGSGEGRFATYVEHLASALGHVDRVAPFRAYCTGLMLPGERKSVEPMAARVEPGRVGAAHQSLHHFVAKAAWDDAVVLGAVRDLVLPVLQAHGPIRAWIIDDTGMPKKGRHSVGVARQYCGQLGKQDNCQVAVSLSVASDHASLPVAFQLYLPEAWANDPTLRAKAGVPDTVSFQTKPAIALDQARAAVAAGLPPGVVLMDAGYGNDTALRDGISALGLTYVAGVQSNITVWPPGVVPLPPKPWSGKGRPPKLLRRAPGHEPTSAKALATSLAPEAWRTVTWREGTNAPLTSRFAAVRVRPAHRDNERAELRPAEWLLIEWPEDEQEPTKYWLSTLPEATALPDLVDTAKLRWRIERDYLELKQELGLDHYEGRGWRGFHHHATLCIAAYGFLLRERAAIPPSASAQTRSLKAPDLPKTYRPRGSTPSA</sequence>
<protein>
    <submittedName>
        <fullName evidence="3">IS701 family transposase</fullName>
    </submittedName>
</protein>
<dbReference type="KEGG" id="nao:Y958_26025"/>